<dbReference type="OrthoDB" id="376979at2157"/>
<proteinExistence type="predicted"/>
<dbReference type="EMBL" id="CP002363">
    <property type="protein sequence ID" value="ADV64804.1"/>
    <property type="molecule type" value="Genomic_DNA"/>
</dbReference>
<sequence length="100" mass="11029">MITTKARSDFSDSIIVNDNIIEISLKPRKRMISLRVSEDDLEIIDKFAARNGSVSRTYLLTKLVEAVAEGLRRSNGNVSSIVISFKGGSSETVSIQLNIK</sequence>
<dbReference type="eggNOG" id="arCOG10621">
    <property type="taxonomic scope" value="Archaea"/>
</dbReference>
<evidence type="ECO:0000313" key="1">
    <source>
        <dbReference type="EMBL" id="ADV64804.1"/>
    </source>
</evidence>
<organism evidence="1 2">
    <name type="scientific">Desulfurococcus mucosus (strain ATCC 35584 / DSM 2162 / JCM 9187 / O7/1)</name>
    <dbReference type="NCBI Taxonomy" id="765177"/>
    <lineage>
        <taxon>Archaea</taxon>
        <taxon>Thermoproteota</taxon>
        <taxon>Thermoprotei</taxon>
        <taxon>Desulfurococcales</taxon>
        <taxon>Desulfurococcaceae</taxon>
        <taxon>Desulfurococcus</taxon>
    </lineage>
</organism>
<reference evidence="1 2" key="2">
    <citation type="journal article" date="2011" name="Stand. Genomic Sci.">
        <title>Complete genome sequence of Desulfurococcus mucosus type strain (O7/1).</title>
        <authorList>
            <person name="Wirth R."/>
            <person name="Chertkov O."/>
            <person name="Held B."/>
            <person name="Lapidus A."/>
            <person name="Nolan M."/>
            <person name="Lucas S."/>
            <person name="Hammon N."/>
            <person name="Deshpande S."/>
            <person name="Cheng J.F."/>
            <person name="Tapia R."/>
            <person name="Han C."/>
            <person name="Goodwin L."/>
            <person name="Pitluck S."/>
            <person name="Liolios K."/>
            <person name="Ioanna P."/>
            <person name="Ivanova N."/>
            <person name="Mavromatis K."/>
            <person name="Mikhailova N."/>
            <person name="Pati A."/>
            <person name="Chen A."/>
            <person name="Palaniappan K."/>
            <person name="Land M."/>
            <person name="Hauser L."/>
            <person name="Chang Y.J."/>
            <person name="Jeffries C.D."/>
            <person name="Bilek Y."/>
            <person name="Hader T."/>
            <person name="Rohde M."/>
            <person name="Spring S."/>
            <person name="Sikorski J."/>
            <person name="Goker M."/>
            <person name="Woyke T."/>
            <person name="Bristow J."/>
            <person name="Eisen J.A."/>
            <person name="Markowitz V."/>
            <person name="Hugenholtz P."/>
            <person name="Kyrpides N.C."/>
            <person name="Klenk H.P."/>
        </authorList>
    </citation>
    <scope>NUCLEOTIDE SEQUENCE [LARGE SCALE GENOMIC DNA]</scope>
    <source>
        <strain evidence="2">ATCC 35584 / DSM 2162 / JCM 9187 / O7/1</strain>
    </source>
</reference>
<dbReference type="Proteomes" id="UP000001068">
    <property type="component" value="Chromosome"/>
</dbReference>
<gene>
    <name evidence="1" type="ordered locus">Desmu_0491</name>
</gene>
<keyword evidence="2" id="KW-1185">Reference proteome</keyword>
<dbReference type="HOGENOM" id="CLU_180498_0_0_2"/>
<dbReference type="KEGG" id="dmu:Desmu_0491"/>
<reference evidence="2" key="1">
    <citation type="submission" date="2010-11" db="EMBL/GenBank/DDBJ databases">
        <title>The complete genome of Desulfurococcus mucosus DSM 2162.</title>
        <authorList>
            <consortium name="US DOE Joint Genome Institute (JGI-PGF)"/>
            <person name="Lucas S."/>
            <person name="Copeland A."/>
            <person name="Lapidus A."/>
            <person name="Bruce D."/>
            <person name="Goodwin L."/>
            <person name="Pitluck S."/>
            <person name="Kyrpides N."/>
            <person name="Mavromatis K."/>
            <person name="Pagani I."/>
            <person name="Ivanova N."/>
            <person name="Ovchinnikova G."/>
            <person name="Chertkov O."/>
            <person name="Held B."/>
            <person name="Brettin T."/>
            <person name="Detter J.C."/>
            <person name="Tapia R."/>
            <person name="Han C."/>
            <person name="Land M."/>
            <person name="Hauser L."/>
            <person name="Markowitz V."/>
            <person name="Cheng J.-F."/>
            <person name="Hugenholtz P."/>
            <person name="Woyke T."/>
            <person name="Wu D."/>
            <person name="Wirth R."/>
            <person name="Bilek Y."/>
            <person name="Hader T."/>
            <person name="Klenk H.-P."/>
            <person name="Eisen J.A."/>
        </authorList>
    </citation>
    <scope>NUCLEOTIDE SEQUENCE [LARGE SCALE GENOMIC DNA]</scope>
    <source>
        <strain evidence="2">ATCC 35584 / DSM 2162 / JCM 9187 / O7/1</strain>
    </source>
</reference>
<accession>E8R8H8</accession>
<evidence type="ECO:0000313" key="2">
    <source>
        <dbReference type="Proteomes" id="UP000001068"/>
    </source>
</evidence>
<dbReference type="AlphaFoldDB" id="E8R8H8"/>
<protein>
    <submittedName>
        <fullName evidence="1">Uncharacterized protein</fullName>
    </submittedName>
</protein>
<name>E8R8H8_DESM0</name>